<dbReference type="Proteomes" id="UP000297703">
    <property type="component" value="Unassembled WGS sequence"/>
</dbReference>
<evidence type="ECO:0000313" key="2">
    <source>
        <dbReference type="Proteomes" id="UP000297703"/>
    </source>
</evidence>
<protein>
    <submittedName>
        <fullName evidence="1">P2Y purinoceptor 14</fullName>
    </submittedName>
</protein>
<proteinExistence type="predicted"/>
<reference evidence="1 2" key="2">
    <citation type="submission" date="2019-04" db="EMBL/GenBank/DDBJ databases">
        <title>The genome sequence of big-headed turtle.</title>
        <authorList>
            <person name="Gong S."/>
        </authorList>
    </citation>
    <scope>NUCLEOTIDE SEQUENCE [LARGE SCALE GENOMIC DNA]</scope>
    <source>
        <strain evidence="1">DO16091913</strain>
        <tissue evidence="1">Muscle</tissue>
    </source>
</reference>
<keyword evidence="2" id="KW-1185">Reference proteome</keyword>
<gene>
    <name evidence="1" type="ORF">DR999_PMT11044</name>
</gene>
<dbReference type="EMBL" id="QXTE01000098">
    <property type="protein sequence ID" value="TFK06299.1"/>
    <property type="molecule type" value="Genomic_DNA"/>
</dbReference>
<dbReference type="AlphaFoldDB" id="A0A4D9E7L0"/>
<organism evidence="1 2">
    <name type="scientific">Platysternon megacephalum</name>
    <name type="common">big-headed turtle</name>
    <dbReference type="NCBI Taxonomy" id="55544"/>
    <lineage>
        <taxon>Eukaryota</taxon>
        <taxon>Metazoa</taxon>
        <taxon>Chordata</taxon>
        <taxon>Craniata</taxon>
        <taxon>Vertebrata</taxon>
        <taxon>Euteleostomi</taxon>
        <taxon>Archelosauria</taxon>
        <taxon>Testudinata</taxon>
        <taxon>Testudines</taxon>
        <taxon>Cryptodira</taxon>
        <taxon>Durocryptodira</taxon>
        <taxon>Testudinoidea</taxon>
        <taxon>Platysternidae</taxon>
        <taxon>Platysternon</taxon>
    </lineage>
</organism>
<name>A0A4D9E7L0_9SAUR</name>
<evidence type="ECO:0000313" key="1">
    <source>
        <dbReference type="EMBL" id="TFK06299.1"/>
    </source>
</evidence>
<comment type="caution">
    <text evidence="1">The sequence shown here is derived from an EMBL/GenBank/DDBJ whole genome shotgun (WGS) entry which is preliminary data.</text>
</comment>
<sequence>MEMEAAQRHNPNVRGWGTTVEGTIHFGAARIPMLTCCKYLPIRLEVSHTYECNHRGRQELRRWFLSPSFQPVGKGNNATVPASRVLPPVSPAKSQCLPLLLALLCDLQGERKHCTQPSWCISFSSCLGDAVSKQH</sequence>
<accession>A0A4D9E7L0</accession>
<reference evidence="1 2" key="1">
    <citation type="submission" date="2019-04" db="EMBL/GenBank/DDBJ databases">
        <title>Draft genome of the big-headed turtle Platysternon megacephalum.</title>
        <authorList>
            <person name="Gong S."/>
        </authorList>
    </citation>
    <scope>NUCLEOTIDE SEQUENCE [LARGE SCALE GENOMIC DNA]</scope>
    <source>
        <strain evidence="1">DO16091913</strain>
        <tissue evidence="1">Muscle</tissue>
    </source>
</reference>